<accession>A0A1E7K789</accession>
<proteinExistence type="predicted"/>
<dbReference type="AlphaFoldDB" id="A0A1E7K789"/>
<reference evidence="2 3" key="1">
    <citation type="journal article" date="2016" name="Front. Microbiol.">
        <title>Comparative Genomics Analysis of Streptomyces Species Reveals Their Adaptation to the Marine Environment and Their Diversity at the Genomic Level.</title>
        <authorList>
            <person name="Tian X."/>
            <person name="Zhang Z."/>
            <person name="Yang T."/>
            <person name="Chen M."/>
            <person name="Li J."/>
            <person name="Chen F."/>
            <person name="Yang J."/>
            <person name="Li W."/>
            <person name="Zhang B."/>
            <person name="Zhang Z."/>
            <person name="Wu J."/>
            <person name="Zhang C."/>
            <person name="Long L."/>
            <person name="Xiao J."/>
        </authorList>
    </citation>
    <scope>NUCLEOTIDE SEQUENCE [LARGE SCALE GENOMIC DNA]</scope>
    <source>
        <strain evidence="2 3">SCSIO M10379</strain>
    </source>
</reference>
<feature type="compositionally biased region" description="Low complexity" evidence="1">
    <location>
        <begin position="41"/>
        <end position="59"/>
    </location>
</feature>
<dbReference type="EMBL" id="LJGV01000022">
    <property type="protein sequence ID" value="OEU99771.1"/>
    <property type="molecule type" value="Genomic_DNA"/>
</dbReference>
<feature type="region of interest" description="Disordered" evidence="1">
    <location>
        <begin position="40"/>
        <end position="65"/>
    </location>
</feature>
<evidence type="ECO:0000313" key="2">
    <source>
        <dbReference type="EMBL" id="OEU99771.1"/>
    </source>
</evidence>
<gene>
    <name evidence="2" type="ORF">AN217_20350</name>
</gene>
<feature type="region of interest" description="Disordered" evidence="1">
    <location>
        <begin position="1"/>
        <end position="27"/>
    </location>
</feature>
<name>A0A1E7K789_9ACTN</name>
<dbReference type="Proteomes" id="UP000175829">
    <property type="component" value="Unassembled WGS sequence"/>
</dbReference>
<comment type="caution">
    <text evidence="2">The sequence shown here is derived from an EMBL/GenBank/DDBJ whole genome shotgun (WGS) entry which is preliminary data.</text>
</comment>
<sequence>MFPACPLGTTEAAMPDAPNPPAPDDHRRVPAVLAHLRRADPGAAAGTGAAVPAAPPSGGRIPSER</sequence>
<organism evidence="2 3">
    <name type="scientific">Streptomyces qinglanensis</name>
    <dbReference type="NCBI Taxonomy" id="943816"/>
    <lineage>
        <taxon>Bacteria</taxon>
        <taxon>Bacillati</taxon>
        <taxon>Actinomycetota</taxon>
        <taxon>Actinomycetes</taxon>
        <taxon>Kitasatosporales</taxon>
        <taxon>Streptomycetaceae</taxon>
        <taxon>Streptomyces</taxon>
    </lineage>
</organism>
<evidence type="ECO:0000256" key="1">
    <source>
        <dbReference type="SAM" id="MobiDB-lite"/>
    </source>
</evidence>
<protein>
    <submittedName>
        <fullName evidence="2">Uncharacterized protein</fullName>
    </submittedName>
</protein>
<evidence type="ECO:0000313" key="3">
    <source>
        <dbReference type="Proteomes" id="UP000175829"/>
    </source>
</evidence>
<dbReference type="PATRIC" id="fig|943816.4.peg.3590"/>